<dbReference type="OrthoDB" id="3386477at2"/>
<dbReference type="Proteomes" id="UP000199393">
    <property type="component" value="Chromosome I"/>
</dbReference>
<dbReference type="STRING" id="307121.GA0070620_0785"/>
<feature type="transmembrane region" description="Helical" evidence="2">
    <location>
        <begin position="67"/>
        <end position="86"/>
    </location>
</feature>
<reference evidence="4" key="1">
    <citation type="submission" date="2016-06" db="EMBL/GenBank/DDBJ databases">
        <authorList>
            <person name="Varghese N."/>
        </authorList>
    </citation>
    <scope>NUCLEOTIDE SEQUENCE [LARGE SCALE GENOMIC DNA]</scope>
    <source>
        <strain evidence="4">DSM 45344</strain>
    </source>
</reference>
<keyword evidence="2" id="KW-0472">Membrane</keyword>
<keyword evidence="2" id="KW-1133">Transmembrane helix</keyword>
<evidence type="ECO:0000313" key="3">
    <source>
        <dbReference type="EMBL" id="SBV25313.1"/>
    </source>
</evidence>
<sequence length="261" mass="26875">MTTRRPLDPSERAEFDALAPHPGDRDLPAGRHQLHRDRLLATIARETRADARPSASAPRRAPRRPTLAVAALVLVVAGLGAGFAAGTRGGAPTALPSAALPADTTTAPTAAAGPKPAAKGRAYGTVRQLTDGADLVVRGDVVSVSGVGGDRRAVYRVDEVLHGAAPVTVGGRITVVAPEVPGTSRLDVGQPTVLYLALRDPHPPAYAPLGGDVGIFDVAGETVRSRSAGRSVSGLRDEEATGQGRVFVATLAELRRLAGER</sequence>
<feature type="region of interest" description="Disordered" evidence="1">
    <location>
        <begin position="1"/>
        <end position="30"/>
    </location>
</feature>
<evidence type="ECO:0000256" key="1">
    <source>
        <dbReference type="SAM" id="MobiDB-lite"/>
    </source>
</evidence>
<organism evidence="3 4">
    <name type="scientific">Micromonospora krabiensis</name>
    <dbReference type="NCBI Taxonomy" id="307121"/>
    <lineage>
        <taxon>Bacteria</taxon>
        <taxon>Bacillati</taxon>
        <taxon>Actinomycetota</taxon>
        <taxon>Actinomycetes</taxon>
        <taxon>Micromonosporales</taxon>
        <taxon>Micromonosporaceae</taxon>
        <taxon>Micromonospora</taxon>
    </lineage>
</organism>
<feature type="region of interest" description="Disordered" evidence="1">
    <location>
        <begin position="96"/>
        <end position="119"/>
    </location>
</feature>
<feature type="compositionally biased region" description="Basic and acidic residues" evidence="1">
    <location>
        <begin position="1"/>
        <end position="15"/>
    </location>
</feature>
<keyword evidence="2" id="KW-0812">Transmembrane</keyword>
<evidence type="ECO:0000313" key="4">
    <source>
        <dbReference type="Proteomes" id="UP000199393"/>
    </source>
</evidence>
<dbReference type="RefSeq" id="WP_091588602.1">
    <property type="nucleotide sequence ID" value="NZ_JBHRWG010000007.1"/>
</dbReference>
<protein>
    <submittedName>
        <fullName evidence="3">Uncharacterized protein</fullName>
    </submittedName>
</protein>
<dbReference type="EMBL" id="LT598496">
    <property type="protein sequence ID" value="SBV25313.1"/>
    <property type="molecule type" value="Genomic_DNA"/>
</dbReference>
<accession>A0A1C3MYA5</accession>
<evidence type="ECO:0000256" key="2">
    <source>
        <dbReference type="SAM" id="Phobius"/>
    </source>
</evidence>
<gene>
    <name evidence="3" type="ORF">GA0070620_0785</name>
</gene>
<dbReference type="AlphaFoldDB" id="A0A1C3MYA5"/>
<keyword evidence="4" id="KW-1185">Reference proteome</keyword>
<proteinExistence type="predicted"/>
<name>A0A1C3MYA5_9ACTN</name>